<dbReference type="GO" id="GO:0016787">
    <property type="term" value="F:hydrolase activity"/>
    <property type="evidence" value="ECO:0007669"/>
    <property type="project" value="UniProtKB-KW"/>
</dbReference>
<keyword evidence="8" id="KW-0051">Antiviral defense</keyword>
<comment type="similarity">
    <text evidence="2">Belongs to the CRISPR-associated endoribonuclease Cas2 protein family.</text>
</comment>
<dbReference type="EMBL" id="UNRR01000039">
    <property type="protein sequence ID" value="SYZ79658.1"/>
    <property type="molecule type" value="Genomic_DNA"/>
</dbReference>
<evidence type="ECO:0000256" key="4">
    <source>
        <dbReference type="ARBA" id="ARBA00022723"/>
    </source>
</evidence>
<keyword evidence="4" id="KW-0479">Metal-binding</keyword>
<proteinExistence type="inferred from homology"/>
<dbReference type="AlphaFoldDB" id="A0A383TI26"/>
<evidence type="ECO:0000313" key="9">
    <source>
        <dbReference type="EMBL" id="SYZ79658.1"/>
    </source>
</evidence>
<dbReference type="SUPFAM" id="SSF143430">
    <property type="entry name" value="TTP0101/SSO1404-like"/>
    <property type="match status" value="1"/>
</dbReference>
<comment type="cofactor">
    <cofactor evidence="1">
        <name>Mg(2+)</name>
        <dbReference type="ChEBI" id="CHEBI:18420"/>
    </cofactor>
</comment>
<protein>
    <submittedName>
        <fullName evidence="9">Uncharacterized protein</fullName>
    </submittedName>
</protein>
<dbReference type="GO" id="GO:0004521">
    <property type="term" value="F:RNA endonuclease activity"/>
    <property type="evidence" value="ECO:0007669"/>
    <property type="project" value="InterPro"/>
</dbReference>
<keyword evidence="7" id="KW-0460">Magnesium</keyword>
<gene>
    <name evidence="9" type="ORF">TART1_2533</name>
</gene>
<dbReference type="InterPro" id="IPR019199">
    <property type="entry name" value="Virulence_VapD/CRISPR_Cas2"/>
</dbReference>
<dbReference type="NCBIfam" id="TIGR01573">
    <property type="entry name" value="cas2"/>
    <property type="match status" value="1"/>
</dbReference>
<keyword evidence="3" id="KW-0540">Nuclease</keyword>
<name>A0A383TI26_9LACT</name>
<sequence length="69" mass="7905">MMQFSVYYRICNGKDMVNKYLLRLEDNVPEKGSVRLITLTEKQFSEMKVLVGGVSPIEDKLDSSNLSVF</sequence>
<dbReference type="Proteomes" id="UP000262072">
    <property type="component" value="Unassembled WGS sequence"/>
</dbReference>
<evidence type="ECO:0000256" key="5">
    <source>
        <dbReference type="ARBA" id="ARBA00022759"/>
    </source>
</evidence>
<evidence type="ECO:0000256" key="2">
    <source>
        <dbReference type="ARBA" id="ARBA00009959"/>
    </source>
</evidence>
<dbReference type="Pfam" id="PF09827">
    <property type="entry name" value="CRISPR_Cas2"/>
    <property type="match status" value="1"/>
</dbReference>
<dbReference type="InterPro" id="IPR021127">
    <property type="entry name" value="CRISPR_associated_Cas2"/>
</dbReference>
<accession>A0A383TI26</accession>
<keyword evidence="6" id="KW-0378">Hydrolase</keyword>
<keyword evidence="5" id="KW-0255">Endonuclease</keyword>
<reference evidence="10" key="1">
    <citation type="submission" date="2018-05" db="EMBL/GenBank/DDBJ databases">
        <authorList>
            <person name="Strepis N."/>
        </authorList>
    </citation>
    <scope>NUCLEOTIDE SEQUENCE [LARGE SCALE GENOMIC DNA]</scope>
</reference>
<evidence type="ECO:0000256" key="8">
    <source>
        <dbReference type="ARBA" id="ARBA00023118"/>
    </source>
</evidence>
<evidence type="ECO:0000256" key="1">
    <source>
        <dbReference type="ARBA" id="ARBA00001946"/>
    </source>
</evidence>
<evidence type="ECO:0000313" key="10">
    <source>
        <dbReference type="Proteomes" id="UP000262072"/>
    </source>
</evidence>
<organism evidence="9 10">
    <name type="scientific">Trichococcus shcherbakoviae</name>
    <dbReference type="NCBI Taxonomy" id="2094020"/>
    <lineage>
        <taxon>Bacteria</taxon>
        <taxon>Bacillati</taxon>
        <taxon>Bacillota</taxon>
        <taxon>Bacilli</taxon>
        <taxon>Lactobacillales</taxon>
        <taxon>Carnobacteriaceae</taxon>
        <taxon>Trichococcus</taxon>
    </lineage>
</organism>
<evidence type="ECO:0000256" key="3">
    <source>
        <dbReference type="ARBA" id="ARBA00022722"/>
    </source>
</evidence>
<dbReference type="GO" id="GO:0046872">
    <property type="term" value="F:metal ion binding"/>
    <property type="evidence" value="ECO:0007669"/>
    <property type="project" value="UniProtKB-KW"/>
</dbReference>
<evidence type="ECO:0000256" key="7">
    <source>
        <dbReference type="ARBA" id="ARBA00022842"/>
    </source>
</evidence>
<dbReference type="GO" id="GO:0051607">
    <property type="term" value="P:defense response to virus"/>
    <property type="evidence" value="ECO:0007669"/>
    <property type="project" value="UniProtKB-KW"/>
</dbReference>
<dbReference type="GO" id="GO:0043571">
    <property type="term" value="P:maintenance of CRISPR repeat elements"/>
    <property type="evidence" value="ECO:0007669"/>
    <property type="project" value="InterPro"/>
</dbReference>
<evidence type="ECO:0000256" key="6">
    <source>
        <dbReference type="ARBA" id="ARBA00022801"/>
    </source>
</evidence>